<evidence type="ECO:0000313" key="3">
    <source>
        <dbReference type="EMBL" id="KNC78633.1"/>
    </source>
</evidence>
<dbReference type="RefSeq" id="XP_014152535.1">
    <property type="nucleotide sequence ID" value="XM_014297060.1"/>
</dbReference>
<dbReference type="PROSITE" id="PS50157">
    <property type="entry name" value="ZINC_FINGER_C2H2_2"/>
    <property type="match status" value="1"/>
</dbReference>
<keyword evidence="1" id="KW-0479">Metal-binding</keyword>
<organism evidence="3 4">
    <name type="scientific">Sphaeroforma arctica JP610</name>
    <dbReference type="NCBI Taxonomy" id="667725"/>
    <lineage>
        <taxon>Eukaryota</taxon>
        <taxon>Ichthyosporea</taxon>
        <taxon>Ichthyophonida</taxon>
        <taxon>Sphaeroforma</taxon>
    </lineage>
</organism>
<name>A0A0L0FRP5_9EUKA</name>
<keyword evidence="1" id="KW-0863">Zinc-finger</keyword>
<dbReference type="InterPro" id="IPR013087">
    <property type="entry name" value="Znf_C2H2_type"/>
</dbReference>
<proteinExistence type="predicted"/>
<reference evidence="3 4" key="1">
    <citation type="submission" date="2011-02" db="EMBL/GenBank/DDBJ databases">
        <title>The Genome Sequence of Sphaeroforma arctica JP610.</title>
        <authorList>
            <consortium name="The Broad Institute Genome Sequencing Platform"/>
            <person name="Russ C."/>
            <person name="Cuomo C."/>
            <person name="Young S.K."/>
            <person name="Zeng Q."/>
            <person name="Gargeya S."/>
            <person name="Alvarado L."/>
            <person name="Berlin A."/>
            <person name="Chapman S.B."/>
            <person name="Chen Z."/>
            <person name="Freedman E."/>
            <person name="Gellesch M."/>
            <person name="Goldberg J."/>
            <person name="Griggs A."/>
            <person name="Gujja S."/>
            <person name="Heilman E."/>
            <person name="Heiman D."/>
            <person name="Howarth C."/>
            <person name="Mehta T."/>
            <person name="Neiman D."/>
            <person name="Pearson M."/>
            <person name="Roberts A."/>
            <person name="Saif S."/>
            <person name="Shea T."/>
            <person name="Shenoy N."/>
            <person name="Sisk P."/>
            <person name="Stolte C."/>
            <person name="Sykes S."/>
            <person name="White J."/>
            <person name="Yandava C."/>
            <person name="Burger G."/>
            <person name="Gray M.W."/>
            <person name="Holland P.W.H."/>
            <person name="King N."/>
            <person name="Lang F.B.F."/>
            <person name="Roger A.J."/>
            <person name="Ruiz-Trillo I."/>
            <person name="Haas B."/>
            <person name="Nusbaum C."/>
            <person name="Birren B."/>
        </authorList>
    </citation>
    <scope>NUCLEOTIDE SEQUENCE [LARGE SCALE GENOMIC DNA]</scope>
    <source>
        <strain evidence="3 4">JP610</strain>
    </source>
</reference>
<evidence type="ECO:0000256" key="1">
    <source>
        <dbReference type="PROSITE-ProRule" id="PRU00042"/>
    </source>
</evidence>
<dbReference type="GO" id="GO:0008270">
    <property type="term" value="F:zinc ion binding"/>
    <property type="evidence" value="ECO:0007669"/>
    <property type="project" value="UniProtKB-KW"/>
</dbReference>
<feature type="domain" description="C2H2-type" evidence="2">
    <location>
        <begin position="218"/>
        <end position="247"/>
    </location>
</feature>
<accession>A0A0L0FRP5</accession>
<sequence>MSVFGLVTQMDCVSSDHQDLVDVMSVTHTSSSEVVNMEKSDLYYDILAQLRKVSADEECVPTRSFSTNSIQHETSLSTQNFEQTASLPSIGMWSSKDLNSPMELETRYTKPENVRTDYIPTIINSSQPDSSPSVLSLLEMASAYRSQRCQSLPSTQQIPDLFKRKSSPSAKRAQASAPVYKRVASMGDSSSTMYEIIGDTAPLVQINRRDPEELKRLYICPESCGSRYEYWRSLQHHLVSKHGLKKKKSSYPQFASLTG</sequence>
<keyword evidence="4" id="KW-1185">Reference proteome</keyword>
<dbReference type="EMBL" id="KQ242453">
    <property type="protein sequence ID" value="KNC78633.1"/>
    <property type="molecule type" value="Genomic_DNA"/>
</dbReference>
<protein>
    <recommendedName>
        <fullName evidence="2">C2H2-type domain-containing protein</fullName>
    </recommendedName>
</protein>
<keyword evidence="1" id="KW-0862">Zinc</keyword>
<dbReference type="Proteomes" id="UP000054560">
    <property type="component" value="Unassembled WGS sequence"/>
</dbReference>
<dbReference type="GeneID" id="25909445"/>
<evidence type="ECO:0000259" key="2">
    <source>
        <dbReference type="PROSITE" id="PS50157"/>
    </source>
</evidence>
<dbReference type="AlphaFoldDB" id="A0A0L0FRP5"/>
<dbReference type="PROSITE" id="PS00028">
    <property type="entry name" value="ZINC_FINGER_C2H2_1"/>
    <property type="match status" value="1"/>
</dbReference>
<evidence type="ECO:0000313" key="4">
    <source>
        <dbReference type="Proteomes" id="UP000054560"/>
    </source>
</evidence>
<gene>
    <name evidence="3" type="ORF">SARC_08941</name>
</gene>